<dbReference type="Gene3D" id="2.10.90.10">
    <property type="entry name" value="Cystine-knot cytokines"/>
    <property type="match status" value="1"/>
</dbReference>
<feature type="signal peptide" evidence="9">
    <location>
        <begin position="1"/>
        <end position="26"/>
    </location>
</feature>
<comment type="similarity">
    <text evidence="2">Belongs to the noggin family.</text>
</comment>
<evidence type="ECO:0000256" key="8">
    <source>
        <dbReference type="SAM" id="MobiDB-lite"/>
    </source>
</evidence>
<keyword evidence="7" id="KW-1015">Disulfide bond</keyword>
<feature type="disulfide bond" evidence="7">
    <location>
        <begin position="163"/>
        <end position="214"/>
    </location>
</feature>
<dbReference type="PIRSF" id="PIRSF008129">
    <property type="entry name" value="Noggin"/>
    <property type="match status" value="1"/>
</dbReference>
<dbReference type="AlphaFoldDB" id="H2ZKH6"/>
<evidence type="ECO:0000313" key="11">
    <source>
        <dbReference type="Proteomes" id="UP000007875"/>
    </source>
</evidence>
<protein>
    <recommendedName>
        <fullName evidence="12">Noggin</fullName>
    </recommendedName>
</protein>
<feature type="compositionally biased region" description="Basic and acidic residues" evidence="8">
    <location>
        <begin position="79"/>
        <end position="88"/>
    </location>
</feature>
<evidence type="ECO:0000256" key="4">
    <source>
        <dbReference type="ARBA" id="ARBA00022525"/>
    </source>
</evidence>
<feature type="chain" id="PRO_5003579055" description="Noggin" evidence="9">
    <location>
        <begin position="27"/>
        <end position="219"/>
    </location>
</feature>
<dbReference type="SUPFAM" id="SSF57501">
    <property type="entry name" value="Cystine-knot cytokines"/>
    <property type="match status" value="1"/>
</dbReference>
<evidence type="ECO:0000256" key="2">
    <source>
        <dbReference type="ARBA" id="ARBA00007480"/>
    </source>
</evidence>
<evidence type="ECO:0000256" key="1">
    <source>
        <dbReference type="ARBA" id="ARBA00004613"/>
    </source>
</evidence>
<dbReference type="GO" id="GO:0005615">
    <property type="term" value="C:extracellular space"/>
    <property type="evidence" value="ECO:0007669"/>
    <property type="project" value="TreeGrafter"/>
</dbReference>
<evidence type="ECO:0008006" key="12">
    <source>
        <dbReference type="Google" id="ProtNLM"/>
    </source>
</evidence>
<feature type="region of interest" description="Disordered" evidence="8">
    <location>
        <begin position="78"/>
        <end position="99"/>
    </location>
</feature>
<dbReference type="GeneTree" id="ENSGT00390000006009"/>
<dbReference type="Gene3D" id="1.10.287.520">
    <property type="entry name" value="Helix hairpin bin"/>
    <property type="match status" value="1"/>
</dbReference>
<keyword evidence="11" id="KW-1185">Reference proteome</keyword>
<dbReference type="GO" id="GO:0045596">
    <property type="term" value="P:negative regulation of cell differentiation"/>
    <property type="evidence" value="ECO:0007669"/>
    <property type="project" value="InterPro"/>
</dbReference>
<feature type="disulfide bond" evidence="7">
    <location>
        <begin position="169"/>
        <end position="216"/>
    </location>
</feature>
<dbReference type="InterPro" id="IPR029034">
    <property type="entry name" value="Cystine-knot_cytokine"/>
</dbReference>
<feature type="disulfide bond" evidence="7">
    <location>
        <begin position="140"/>
        <end position="177"/>
    </location>
</feature>
<evidence type="ECO:0000256" key="7">
    <source>
        <dbReference type="PIRSR" id="PIRSR008129-1"/>
    </source>
</evidence>
<reference evidence="10" key="2">
    <citation type="submission" date="2025-08" db="UniProtKB">
        <authorList>
            <consortium name="Ensembl"/>
        </authorList>
    </citation>
    <scope>IDENTIFICATION</scope>
</reference>
<dbReference type="PANTHER" id="PTHR10494:SF16">
    <property type="entry name" value="NOGGIN-2-LIKE"/>
    <property type="match status" value="1"/>
</dbReference>
<keyword evidence="6" id="KW-0891">Chondrogenesis</keyword>
<evidence type="ECO:0000256" key="9">
    <source>
        <dbReference type="SAM" id="SignalP"/>
    </source>
</evidence>
<dbReference type="Ensembl" id="ENSCSAVT00000018289.1">
    <property type="protein sequence ID" value="ENSCSAVP00000018092.1"/>
    <property type="gene ID" value="ENSCSAVG00000010639.1"/>
</dbReference>
<accession>H2ZKH6</accession>
<feature type="disulfide bond" evidence="7">
    <location>
        <begin position="192"/>
        <end position="201"/>
    </location>
</feature>
<evidence type="ECO:0000313" key="10">
    <source>
        <dbReference type="Ensembl" id="ENSCSAVP00000018092.1"/>
    </source>
</evidence>
<keyword evidence="5 9" id="KW-0732">Signal</keyword>
<sequence length="219" mass="25562">MIAATNLAARLLCVAIIGSGISSVIGQHFKHIRPQPNNNLPLQDIPENPDPIYNPRPADIDPRKLRAKLGVDYLPRFMSHRDPGDRGLRSPVKPPKPRPTAEIRQVFRRLTKSKFPRRGIRRYFKQRRLIQGWLWQATACQVHYRWKDLGIRYWPRYIKEGYCDTSQSCSIPAGMHCHQSGQTGLKILRWFCQGISEQKYCLWREMHYPIISECRCQCP</sequence>
<evidence type="ECO:0000256" key="3">
    <source>
        <dbReference type="ARBA" id="ARBA00022473"/>
    </source>
</evidence>
<keyword evidence="3" id="KW-0217">Developmental protein</keyword>
<dbReference type="GO" id="GO:0051216">
    <property type="term" value="P:cartilage development"/>
    <property type="evidence" value="ECO:0007669"/>
    <property type="project" value="UniProtKB-KW"/>
</dbReference>
<dbReference type="eggNOG" id="KOG4485">
    <property type="taxonomic scope" value="Eukaryota"/>
</dbReference>
<dbReference type="GO" id="GO:0009953">
    <property type="term" value="P:dorsal/ventral pattern formation"/>
    <property type="evidence" value="ECO:0007669"/>
    <property type="project" value="TreeGrafter"/>
</dbReference>
<keyword evidence="4" id="KW-0964">Secreted</keyword>
<dbReference type="Pfam" id="PF05806">
    <property type="entry name" value="Noggin"/>
    <property type="match status" value="1"/>
</dbReference>
<reference evidence="11" key="1">
    <citation type="submission" date="2003-08" db="EMBL/GenBank/DDBJ databases">
        <authorList>
            <person name="Birren B."/>
            <person name="Nusbaum C."/>
            <person name="Abebe A."/>
            <person name="Abouelleil A."/>
            <person name="Adekoya E."/>
            <person name="Ait-zahra M."/>
            <person name="Allen N."/>
            <person name="Allen T."/>
            <person name="An P."/>
            <person name="Anderson M."/>
            <person name="Anderson S."/>
            <person name="Arachchi H."/>
            <person name="Armbruster J."/>
            <person name="Bachantsang P."/>
            <person name="Baldwin J."/>
            <person name="Barry A."/>
            <person name="Bayul T."/>
            <person name="Blitshsteyn B."/>
            <person name="Bloom T."/>
            <person name="Blye J."/>
            <person name="Boguslavskiy L."/>
            <person name="Borowsky M."/>
            <person name="Boukhgalter B."/>
            <person name="Brunache A."/>
            <person name="Butler J."/>
            <person name="Calixte N."/>
            <person name="Calvo S."/>
            <person name="Camarata J."/>
            <person name="Campo K."/>
            <person name="Chang J."/>
            <person name="Cheshatsang Y."/>
            <person name="Citroen M."/>
            <person name="Collymore A."/>
            <person name="Considine T."/>
            <person name="Cook A."/>
            <person name="Cooke P."/>
            <person name="Corum B."/>
            <person name="Cuomo C."/>
            <person name="David R."/>
            <person name="Dawoe T."/>
            <person name="Degray S."/>
            <person name="Dodge S."/>
            <person name="Dooley K."/>
            <person name="Dorje P."/>
            <person name="Dorjee K."/>
            <person name="Dorris L."/>
            <person name="Duffey N."/>
            <person name="Dupes A."/>
            <person name="Elkins T."/>
            <person name="Engels R."/>
            <person name="Erickson J."/>
            <person name="Farina A."/>
            <person name="Faro S."/>
            <person name="Ferreira P."/>
            <person name="Fischer H."/>
            <person name="Fitzgerald M."/>
            <person name="Foley K."/>
            <person name="Gage D."/>
            <person name="Galagan J."/>
            <person name="Gearin G."/>
            <person name="Gnerre S."/>
            <person name="Gnirke A."/>
            <person name="Goyette A."/>
            <person name="Graham J."/>
            <person name="Grandbois E."/>
            <person name="Gyaltsen K."/>
            <person name="Hafez N."/>
            <person name="Hagopian D."/>
            <person name="Hagos B."/>
            <person name="Hall J."/>
            <person name="Hatcher B."/>
            <person name="Heller A."/>
            <person name="Higgins H."/>
            <person name="Honan T."/>
            <person name="Horn A."/>
            <person name="Houde N."/>
            <person name="Hughes L."/>
            <person name="Hulme W."/>
            <person name="Husby E."/>
            <person name="Iliev I."/>
            <person name="Jaffe D."/>
            <person name="Jones C."/>
            <person name="Kamal M."/>
            <person name="Kamat A."/>
            <person name="Kamvysselis M."/>
            <person name="Karlsson E."/>
            <person name="Kells C."/>
            <person name="Kieu A."/>
            <person name="Kisner P."/>
            <person name="Kodira C."/>
            <person name="Kulbokas E."/>
            <person name="Labutti K."/>
            <person name="Lama D."/>
            <person name="Landers T."/>
            <person name="Leger J."/>
            <person name="Levine S."/>
            <person name="Lewis D."/>
            <person name="Lewis T."/>
            <person name="Lindblad-toh K."/>
            <person name="Liu X."/>
            <person name="Lokyitsang T."/>
            <person name="Lokyitsang Y."/>
            <person name="Lucien O."/>
            <person name="Lui A."/>
            <person name="Ma L.J."/>
            <person name="Mabbitt R."/>
            <person name="Macdonald J."/>
            <person name="Maclean C."/>
            <person name="Major J."/>
            <person name="Manning J."/>
            <person name="Marabella R."/>
            <person name="Maru K."/>
            <person name="Matthews C."/>
            <person name="Mauceli E."/>
            <person name="Mccarthy M."/>
            <person name="Mcdonough S."/>
            <person name="Mcghee T."/>
            <person name="Meldrim J."/>
            <person name="Meneus L."/>
            <person name="Mesirov J."/>
            <person name="Mihalev A."/>
            <person name="Mihova T."/>
            <person name="Mikkelsen T."/>
            <person name="Mlenga V."/>
            <person name="Moru K."/>
            <person name="Mozes J."/>
            <person name="Mulrain L."/>
            <person name="Munson G."/>
            <person name="Naylor J."/>
            <person name="Newes C."/>
            <person name="Nguyen C."/>
            <person name="Nguyen N."/>
            <person name="Nguyen T."/>
            <person name="Nicol R."/>
            <person name="Nielsen C."/>
            <person name="Nizzari M."/>
            <person name="Norbu C."/>
            <person name="Norbu N."/>
            <person name="O'donnell P."/>
            <person name="Okoawo O."/>
            <person name="O'leary S."/>
            <person name="Omotosho B."/>
            <person name="O'neill K."/>
            <person name="Osman S."/>
            <person name="Parker S."/>
            <person name="Perrin D."/>
            <person name="Phunkhang P."/>
            <person name="Piqani B."/>
            <person name="Purcell S."/>
            <person name="Rachupka T."/>
            <person name="Ramasamy U."/>
            <person name="Rameau R."/>
            <person name="Ray V."/>
            <person name="Raymond C."/>
            <person name="Retta R."/>
            <person name="Richardson S."/>
            <person name="Rise C."/>
            <person name="Rodriguez J."/>
            <person name="Rogers J."/>
            <person name="Rogov P."/>
            <person name="Rutman M."/>
            <person name="Schupbach R."/>
            <person name="Seaman C."/>
            <person name="Settipalli S."/>
            <person name="Sharpe T."/>
            <person name="Sheridan J."/>
            <person name="Sherpa N."/>
            <person name="Shi J."/>
            <person name="Smirnov S."/>
            <person name="Smith C."/>
            <person name="Sougnez C."/>
            <person name="Spencer B."/>
            <person name="Stalker J."/>
            <person name="Stange-thomann N."/>
            <person name="Stavropoulos S."/>
            <person name="Stetson K."/>
            <person name="Stone C."/>
            <person name="Stone S."/>
            <person name="Stubbs M."/>
            <person name="Talamas J."/>
            <person name="Tchuinga P."/>
            <person name="Tenzing P."/>
            <person name="Tesfaye S."/>
            <person name="Theodore J."/>
            <person name="Thoulutsang Y."/>
            <person name="Topham K."/>
            <person name="Towey S."/>
            <person name="Tsamla T."/>
            <person name="Tsomo N."/>
            <person name="Vallee D."/>
            <person name="Vassiliev H."/>
            <person name="Venkataraman V."/>
            <person name="Vinson J."/>
            <person name="Vo A."/>
            <person name="Wade C."/>
            <person name="Wang S."/>
            <person name="Wangchuk T."/>
            <person name="Wangdi T."/>
            <person name="Whittaker C."/>
            <person name="Wilkinson J."/>
            <person name="Wu Y."/>
            <person name="Wyman D."/>
            <person name="Yadav S."/>
            <person name="Yang S."/>
            <person name="Yang X."/>
            <person name="Yeager S."/>
            <person name="Yee E."/>
            <person name="Young G."/>
            <person name="Zainoun J."/>
            <person name="Zembeck L."/>
            <person name="Zimmer A."/>
            <person name="Zody M."/>
            <person name="Lander E."/>
        </authorList>
    </citation>
    <scope>NUCLEOTIDE SEQUENCE [LARGE SCALE GENOMIC DNA]</scope>
</reference>
<dbReference type="HOGENOM" id="CLU_085186_1_0_1"/>
<dbReference type="OMA" id="CKCSCVE"/>
<evidence type="ECO:0000256" key="5">
    <source>
        <dbReference type="ARBA" id="ARBA00022729"/>
    </source>
</evidence>
<proteinExistence type="inferred from homology"/>
<dbReference type="PANTHER" id="PTHR10494">
    <property type="entry name" value="BONE MORPHOGENETIC PROTEIN INHIBITOR, NOGGIN"/>
    <property type="match status" value="1"/>
</dbReference>
<comment type="subcellular location">
    <subcellularLocation>
        <location evidence="1">Secreted</location>
    </subcellularLocation>
</comment>
<dbReference type="GO" id="GO:0030514">
    <property type="term" value="P:negative regulation of BMP signaling pathway"/>
    <property type="evidence" value="ECO:0007669"/>
    <property type="project" value="InterPro"/>
</dbReference>
<dbReference type="InParanoid" id="H2ZKH6"/>
<dbReference type="InterPro" id="IPR008717">
    <property type="entry name" value="Noggin"/>
</dbReference>
<dbReference type="STRING" id="51511.ENSCSAVP00000018092"/>
<evidence type="ECO:0000256" key="6">
    <source>
        <dbReference type="ARBA" id="ARBA00023188"/>
    </source>
</evidence>
<reference evidence="10" key="3">
    <citation type="submission" date="2025-09" db="UniProtKB">
        <authorList>
            <consortium name="Ensembl"/>
        </authorList>
    </citation>
    <scope>IDENTIFICATION</scope>
</reference>
<name>H2ZKH6_CIOSA</name>
<dbReference type="Proteomes" id="UP000007875">
    <property type="component" value="Unassembled WGS sequence"/>
</dbReference>
<organism evidence="10 11">
    <name type="scientific">Ciona savignyi</name>
    <name type="common">Pacific transparent sea squirt</name>
    <dbReference type="NCBI Taxonomy" id="51511"/>
    <lineage>
        <taxon>Eukaryota</taxon>
        <taxon>Metazoa</taxon>
        <taxon>Chordata</taxon>
        <taxon>Tunicata</taxon>
        <taxon>Ascidiacea</taxon>
        <taxon>Phlebobranchia</taxon>
        <taxon>Cionidae</taxon>
        <taxon>Ciona</taxon>
    </lineage>
</organism>